<gene>
    <name evidence="2" type="ORF">GY24_02825</name>
</gene>
<comment type="caution">
    <text evidence="2">The sequence shown here is derived from an EMBL/GenBank/DDBJ whole genome shotgun (WGS) entry which is preliminary data.</text>
</comment>
<protein>
    <recommendedName>
        <fullName evidence="4">Prepilin-type N-terminal cleavage/methylation domain-containing protein</fullName>
    </recommendedName>
</protein>
<dbReference type="InterPro" id="IPR012902">
    <property type="entry name" value="N_methyl_site"/>
</dbReference>
<dbReference type="Proteomes" id="UP000237755">
    <property type="component" value="Unassembled WGS sequence"/>
</dbReference>
<evidence type="ECO:0000313" key="3">
    <source>
        <dbReference type="Proteomes" id="UP000237755"/>
    </source>
</evidence>
<keyword evidence="1" id="KW-0472">Membrane</keyword>
<evidence type="ECO:0008006" key="4">
    <source>
        <dbReference type="Google" id="ProtNLM"/>
    </source>
</evidence>
<keyword evidence="3" id="KW-1185">Reference proteome</keyword>
<keyword evidence="1" id="KW-0812">Transmembrane</keyword>
<proteinExistence type="predicted"/>
<evidence type="ECO:0000313" key="2">
    <source>
        <dbReference type="EMBL" id="PPL20055.1"/>
    </source>
</evidence>
<name>A0ABX5AYQ5_9MICO</name>
<dbReference type="Pfam" id="PF07963">
    <property type="entry name" value="N_methyl"/>
    <property type="match status" value="1"/>
</dbReference>
<dbReference type="EMBL" id="MPZN01000005">
    <property type="protein sequence ID" value="PPL20055.1"/>
    <property type="molecule type" value="Genomic_DNA"/>
</dbReference>
<accession>A0ABX5AYQ5</accession>
<evidence type="ECO:0000256" key="1">
    <source>
        <dbReference type="SAM" id="Phobius"/>
    </source>
</evidence>
<reference evidence="2 3" key="1">
    <citation type="journal article" date="2008" name="Int. J. Syst. Evol. Microbiol.">
        <title>Leifsonia pindariensis sp. nov., isolated from the Pindari glacier of the Indian Himalayas, and emended description of the genus Leifsonia.</title>
        <authorList>
            <person name="Reddy G.S."/>
            <person name="Prabagaran S.R."/>
            <person name="Shivaji S."/>
        </authorList>
    </citation>
    <scope>NUCLEOTIDE SEQUENCE [LARGE SCALE GENOMIC DNA]</scope>
    <source>
        <strain evidence="2 3">PON 10</strain>
    </source>
</reference>
<organism evidence="2 3">
    <name type="scientific">Microterricola pindariensis</name>
    <dbReference type="NCBI Taxonomy" id="478010"/>
    <lineage>
        <taxon>Bacteria</taxon>
        <taxon>Bacillati</taxon>
        <taxon>Actinomycetota</taxon>
        <taxon>Actinomycetes</taxon>
        <taxon>Micrococcales</taxon>
        <taxon>Microbacteriaceae</taxon>
        <taxon>Microterricola</taxon>
    </lineage>
</organism>
<keyword evidence="1" id="KW-1133">Transmembrane helix</keyword>
<sequence>MIMMRPTPDADARRQNPSAGFTLVELLVYVSLFVFILVIAGSFMLQGLRAEKLVLGAAQATKTGQLIAHSVKRGISNSSNFQHTVDANGRELLVAHTRGPGATLTWVCEAWFYDPTLNGGSLFRKRVSPVAPIAAPNAARTGWTLLADGVLPAQSAVGSRVLRASGPNVTLDLTIDVDKGAPFLVSTTIHRRIPGAESLACF</sequence>
<feature type="transmembrane region" description="Helical" evidence="1">
    <location>
        <begin position="26"/>
        <end position="45"/>
    </location>
</feature>